<reference evidence="4 5" key="1">
    <citation type="submission" date="2014-03" db="EMBL/GenBank/DDBJ databases">
        <title>Genomics of Bifidobacteria.</title>
        <authorList>
            <person name="Ventura M."/>
            <person name="Milani C."/>
            <person name="Lugli G.A."/>
        </authorList>
    </citation>
    <scope>NUCLEOTIDE SEQUENCE [LARGE SCALE GENOMIC DNA]</scope>
    <source>
        <strain evidence="4 5">LMG 11341</strain>
    </source>
</reference>
<dbReference type="Gene3D" id="1.10.357.10">
    <property type="entry name" value="Tetracycline Repressor, domain 2"/>
    <property type="match status" value="1"/>
</dbReference>
<accession>A0A087BF91</accession>
<keyword evidence="1 2" id="KW-0238">DNA-binding</keyword>
<dbReference type="Proteomes" id="UP000029060">
    <property type="component" value="Unassembled WGS sequence"/>
</dbReference>
<evidence type="ECO:0000313" key="4">
    <source>
        <dbReference type="EMBL" id="KFI69691.1"/>
    </source>
</evidence>
<dbReference type="STRING" id="78345.BMERY_1781"/>
<dbReference type="AlphaFoldDB" id="A0A087BF91"/>
<dbReference type="PROSITE" id="PS50977">
    <property type="entry name" value="HTH_TETR_2"/>
    <property type="match status" value="1"/>
</dbReference>
<evidence type="ECO:0000259" key="3">
    <source>
        <dbReference type="PROSITE" id="PS50977"/>
    </source>
</evidence>
<feature type="DNA-binding region" description="H-T-H motif" evidence="2">
    <location>
        <begin position="34"/>
        <end position="53"/>
    </location>
</feature>
<dbReference type="GO" id="GO:0003677">
    <property type="term" value="F:DNA binding"/>
    <property type="evidence" value="ECO:0007669"/>
    <property type="project" value="UniProtKB-UniRule"/>
</dbReference>
<name>A0A087BF91_9BIFI</name>
<dbReference type="SUPFAM" id="SSF46689">
    <property type="entry name" value="Homeodomain-like"/>
    <property type="match status" value="1"/>
</dbReference>
<dbReference type="InterPro" id="IPR001647">
    <property type="entry name" value="HTH_TetR"/>
</dbReference>
<dbReference type="eggNOG" id="COG1309">
    <property type="taxonomic scope" value="Bacteria"/>
</dbReference>
<dbReference type="RefSeq" id="WP_033523366.1">
    <property type="nucleotide sequence ID" value="NZ_CADAXU010000007.1"/>
</dbReference>
<organism evidence="4 5">
    <name type="scientific">Bifidobacterium merycicum</name>
    <dbReference type="NCBI Taxonomy" id="78345"/>
    <lineage>
        <taxon>Bacteria</taxon>
        <taxon>Bacillati</taxon>
        <taxon>Actinomycetota</taxon>
        <taxon>Actinomycetes</taxon>
        <taxon>Bifidobacteriales</taxon>
        <taxon>Bifidobacteriaceae</taxon>
        <taxon>Bifidobacterium</taxon>
    </lineage>
</organism>
<dbReference type="InterPro" id="IPR009057">
    <property type="entry name" value="Homeodomain-like_sf"/>
</dbReference>
<protein>
    <recommendedName>
        <fullName evidence="3">HTH tetR-type domain-containing protein</fullName>
    </recommendedName>
</protein>
<keyword evidence="5" id="KW-1185">Reference proteome</keyword>
<dbReference type="EMBL" id="JGZC01000008">
    <property type="protein sequence ID" value="KFI69691.1"/>
    <property type="molecule type" value="Genomic_DNA"/>
</dbReference>
<evidence type="ECO:0000256" key="1">
    <source>
        <dbReference type="ARBA" id="ARBA00023125"/>
    </source>
</evidence>
<gene>
    <name evidence="4" type="ORF">BMERY_1781</name>
</gene>
<evidence type="ECO:0000256" key="2">
    <source>
        <dbReference type="PROSITE-ProRule" id="PRU00335"/>
    </source>
</evidence>
<evidence type="ECO:0000313" key="5">
    <source>
        <dbReference type="Proteomes" id="UP000029060"/>
    </source>
</evidence>
<sequence length="206" mass="23632">MPRPRLDCDTPSAIQRMIDTFWQLLTERNYRSITVTDIVRRANVNRNSFYYHFNKLDELAYRAIHDEVSRSPLLQSGGAGNVPDLQHWRRHVGELISTDEERKRTGRLTMIVGPHTDPVLYSAFHDNEREALLLVLGLTPEDVDSRTDLMLDFIIGGILGMLNRWLQMNEDRDTSPLTDDDATALAVRVYALLLENCLPTGRKAVR</sequence>
<proteinExistence type="predicted"/>
<feature type="domain" description="HTH tetR-type" evidence="3">
    <location>
        <begin position="11"/>
        <end position="71"/>
    </location>
</feature>
<dbReference type="Pfam" id="PF00440">
    <property type="entry name" value="TetR_N"/>
    <property type="match status" value="1"/>
</dbReference>
<comment type="caution">
    <text evidence="4">The sequence shown here is derived from an EMBL/GenBank/DDBJ whole genome shotgun (WGS) entry which is preliminary data.</text>
</comment>
<dbReference type="OrthoDB" id="9810250at2"/>